<protein>
    <recommendedName>
        <fullName evidence="1">Putative Flp pilus-assembly TadG-like N-terminal domain-containing protein</fullName>
    </recommendedName>
</protein>
<dbReference type="Pfam" id="PF13400">
    <property type="entry name" value="Tad"/>
    <property type="match status" value="1"/>
</dbReference>
<dbReference type="EMBL" id="JXAK01000064">
    <property type="protein sequence ID" value="KIL38368.1"/>
    <property type="molecule type" value="Genomic_DNA"/>
</dbReference>
<comment type="caution">
    <text evidence="2">The sequence shown here is derived from an EMBL/GenBank/DDBJ whole genome shotgun (WGS) entry which is preliminary data.</text>
</comment>
<organism evidence="2 3">
    <name type="scientific">Gordoniibacillus kamchatkensis</name>
    <dbReference type="NCBI Taxonomy" id="1590651"/>
    <lineage>
        <taxon>Bacteria</taxon>
        <taxon>Bacillati</taxon>
        <taxon>Bacillota</taxon>
        <taxon>Bacilli</taxon>
        <taxon>Bacillales</taxon>
        <taxon>Paenibacillaceae</taxon>
        <taxon>Gordoniibacillus</taxon>
    </lineage>
</organism>
<keyword evidence="3" id="KW-1185">Reference proteome</keyword>
<accession>A0ABR5ABG7</accession>
<feature type="domain" description="Putative Flp pilus-assembly TadG-like N-terminal" evidence="1">
    <location>
        <begin position="15"/>
        <end position="61"/>
    </location>
</feature>
<reference evidence="2 3" key="1">
    <citation type="submission" date="2014-12" db="EMBL/GenBank/DDBJ databases">
        <title>Draft genome sequence of Paenibacillus kamchatkensis strain B-2647.</title>
        <authorList>
            <person name="Karlyshev A.V."/>
            <person name="Kudryashova E.B."/>
        </authorList>
    </citation>
    <scope>NUCLEOTIDE SEQUENCE [LARGE SCALE GENOMIC DNA]</scope>
    <source>
        <strain evidence="2 3">VKM B-2647</strain>
    </source>
</reference>
<dbReference type="RefSeq" id="WP_041051386.1">
    <property type="nucleotide sequence ID" value="NZ_JXAK01000064.1"/>
</dbReference>
<proteinExistence type="predicted"/>
<dbReference type="Proteomes" id="UP000031967">
    <property type="component" value="Unassembled WGS sequence"/>
</dbReference>
<evidence type="ECO:0000313" key="2">
    <source>
        <dbReference type="EMBL" id="KIL38368.1"/>
    </source>
</evidence>
<evidence type="ECO:0000313" key="3">
    <source>
        <dbReference type="Proteomes" id="UP000031967"/>
    </source>
</evidence>
<sequence>MLLRPQKARIHDETGSALPLAGLTLFALLAAAAIALDGGAVFAARSHLQKTANAAVLSGATELTHTSSAVSAVIQTILRDHNEAASLQSSSIQLGQTVRVKLSKQVPLDFAGVLGRSAVTVEAEAAAQIAPMGGATGVAPLGIDDSIQLEYGKDYQLKVDQTGVSAGNFGILALGGNGAKTYEYNLMHGYGNEVDVGDIIDTQTGNIAGYTRSGVQYRIDQSPYPPGDTSHPDDPRIILVPTYKPYDYSSNQLKHIQVTGFAYFYISAPMSSKDTSITGQFIKKTGAGSIKPGALDKGAYAIRLIE</sequence>
<dbReference type="InterPro" id="IPR028087">
    <property type="entry name" value="Tad_N"/>
</dbReference>
<gene>
    <name evidence="2" type="ORF">SD70_26880</name>
</gene>
<name>A0ABR5ABG7_9BACL</name>
<evidence type="ECO:0000259" key="1">
    <source>
        <dbReference type="Pfam" id="PF13400"/>
    </source>
</evidence>